<evidence type="ECO:0000256" key="1">
    <source>
        <dbReference type="ARBA" id="ARBA00004370"/>
    </source>
</evidence>
<dbReference type="InterPro" id="IPR035234">
    <property type="entry name" value="IgGFc-bd_N"/>
</dbReference>
<evidence type="ECO:0000256" key="6">
    <source>
        <dbReference type="ARBA" id="ARBA00023180"/>
    </source>
</evidence>
<dbReference type="SMART" id="SM00832">
    <property type="entry name" value="C8"/>
    <property type="match status" value="4"/>
</dbReference>
<dbReference type="Gene3D" id="2.10.25.10">
    <property type="entry name" value="Laminin"/>
    <property type="match status" value="2"/>
</dbReference>
<feature type="signal peptide" evidence="7">
    <location>
        <begin position="1"/>
        <end position="16"/>
    </location>
</feature>
<feature type="domain" description="VWFD" evidence="8">
    <location>
        <begin position="993"/>
        <end position="1161"/>
    </location>
</feature>
<feature type="chain" id="PRO_5044809281" evidence="7">
    <location>
        <begin position="17"/>
        <end position="2180"/>
    </location>
</feature>
<sequence length="2180" mass="233762">MGTVVKLLVGVALVLLGPSPDPPTAPHRVHAVVRNRPPSHLPADSPPFRITPKLNALRVSSSRLDVTAPDRAVKRPPPLWGRRFVVARLGAEQNRVDVAYVLAARATRLRYVTSAGAAWATVRAGDVLPVALPPAHAAAVFAASDVAVYYFHAGASPFMAAVAPLGKFCRSYLIRVRPGATVVLVTTDGAADVAVDGRPLGGGGWRRLPGGEFWWREVAMGDAGGYRRLRRADGTFAVLSYGVGWGDGDAGSRAVCECDNPDPCRGFFCRPGERRRVSSCRPRCDAVADATCRLRAGVRTFRGVAFALPGPRRYVVTRICNPDPSLPDFSVEATVLAAGVASLFVRVYNVTVAAVRGEEGLVQVNNQSFSLPVALHGARVLAARRGAALLLETDFSLRVSYDWRGAVNVTVPGAFADDLCGVCGDAGGDFASSDGTESDRELLGRGKLFGVCRGVLDPWGYLEACTGEPCNNESVCRALEKYAAACKERGVQLPDWRKEEGCAPRCPENSRYNPCGCPRTCTHLDGPENCSTPCQETCECVQGFALLNGSCAAAAVACGCHHAGHRYAPGEQFWEGDGCTRSCVCDPEVQRVRCKKDGCRRGQRCAVEKGVTGCYPESYRTCSSGRDKNYVTYDGQRYNFAGSCLYEFTRVCEASKGLVGFQVLVQNKGQGLYGSTFTRSVQVIVYGYNVTFSHNFQGKVMVDGLLVNLPHILPEGKIFIVRRGWGTSLRTDFNLTVSFDGRSHLAVTVPSAYAGALCGLCGNFDGDPHNDVPEVVTTVVPGCSGPTPHRCSNRAIINHKQRASEEDCGLILWSKGPFRSCHSRVDPESYFQACITDYCIFRGHKAIICQAVMGYAAACQEAGVVLEPWRSKTFCAPFCPPHSHYELHGTACPATCGHPNCSETCDLPRTEGCFCDEGFVLSGERCVPPPDCGCHHQGHYYQRGEEFYPEDGCAERCRCTANGTVTCWAAPCSSGEECRVERGVRGCHGGQRGRCVLLSSRRLVTFDGLNFTLGGSCRYVLAKVCQGDGHELEVTLENGGGVAVAVGSSRITMQSGSSWKVDVDGETRTLPLSLDDGKTWVTQEGNNIVLQMALGHRLVYAATAILLVTVPSTYAGRMSGLCGDFDGNSDNDFMGPNSTRVNGTQELVVAWKVPDESITCSDICETCVVHPPDATRPYHAENSCGMMVVTSGPFSSCHTQVGPEDFFEHCLQEMVLTAGAMDTLCRSLQAYTAACQEAGATVKVWRTQSFCRADPPAHHGAKLCLGVRCGPGTTCKMSDTGPKCVPLPSCKNYQCKEGTQCEMVDGWPKCVPKPSCKNFHCEAGTQCKMVDGWPKCVPLPSCKNFRCEAGTQCKMVDGWPKCVPLPSCNNFHCKTGTQCKMVDGWPKCVPLPSCKNFRCEAGTQCKMVDGWPKCVPLPSCKNFRCEAGTECKMVDGWPKCVPLPSCKNFRCEAGTQCKMVDGWPKCVPLPSCKNFRCEAGTQCKMVDGWPKCVPLPSCKNFHCEAGTQCKMVDGWPKCVPLPSCKNVRCATGTQCKMVDGWPKCVPLPSCKNFRCEAGTQCKMVDGWPKCVPLPSCKNFRCEAGTECKMVDGWPKCVPLPSCDTVRCEAGTECKMVDGWPKCVPLPSCNNFHCQVGTQCKMVDGWPKCVPLPSCKNFRCEAGTECKMVDGWPKCVPLPSCDTVRCEAGTECKMVDGWPKCVPLPSCNNFHCQPPLVCHVLGRWHYRAFDGKNYGLAGVCTQTLVTTCSAQLPALQVMAGGQVGRGPAATFSHVTLRGDGYEVVLLRGEETMAREPCATNPVPTPVPATCSALGMGHLRTFDRLHRDFLISCVYLLAGLCPSAASGTESFRVLVRGGPGGIVGVEVLMHRTRVGLEPGQVTVNGVPTRLPHAVGTSGVTLESRGWEVTVRTPRGVTVAFDGRHGRVSVQVPGIYGGRLCGLCGDLDGDPRNDVAPAGGAAEGGCGKVLGCEVAGGLGKGQLEGGEECGVVLSKEGPFRFCHGTIHPETYYRDCVADRCRREGACRVIAAYAAACQEAGRRVLEWRTQGFCPPNCPAGTRYALCTPSCTQGCREGCVSPTGATQGCSAMQGTALGATGTPGTCRAVGTQHYMSFDGAAAAVGDNCSYVVARSCGPPGVHPAFDVTITDPPRGGSGGRRVTITVEKHRWVLQGGSPGVVEVRG</sequence>
<feature type="domain" description="VWFD" evidence="8">
    <location>
        <begin position="282"/>
        <end position="466"/>
    </location>
</feature>
<dbReference type="Pfam" id="PF01826">
    <property type="entry name" value="TIL"/>
    <property type="match status" value="2"/>
</dbReference>
<dbReference type="SMART" id="SM00216">
    <property type="entry name" value="VWD"/>
    <property type="match status" value="4"/>
</dbReference>
<reference evidence="9 10" key="1">
    <citation type="submission" date="2024-06" db="EMBL/GenBank/DDBJ databases">
        <title>The draft genome of Grus japonensis, version 3.</title>
        <authorList>
            <person name="Nabeshima K."/>
            <person name="Suzuki S."/>
            <person name="Onuma M."/>
        </authorList>
    </citation>
    <scope>NUCLEOTIDE SEQUENCE [LARGE SCALE GENOMIC DNA]</scope>
    <source>
        <strain evidence="9 10">451A</strain>
    </source>
</reference>
<dbReference type="Pfam" id="PF08742">
    <property type="entry name" value="C8"/>
    <property type="match status" value="4"/>
</dbReference>
<comment type="subcellular location">
    <subcellularLocation>
        <location evidence="1">Membrane</location>
    </subcellularLocation>
</comment>
<keyword evidence="3" id="KW-0677">Repeat</keyword>
<evidence type="ECO:0000256" key="5">
    <source>
        <dbReference type="ARBA" id="ARBA00023157"/>
    </source>
</evidence>
<dbReference type="Gene3D" id="3.90.290.10">
    <property type="entry name" value="TGF-beta binding (TB) domain"/>
    <property type="match status" value="16"/>
</dbReference>
<dbReference type="Pfam" id="PF00094">
    <property type="entry name" value="VWD"/>
    <property type="match status" value="6"/>
</dbReference>
<feature type="domain" description="VWFD" evidence="8">
    <location>
        <begin position="2099"/>
        <end position="2180"/>
    </location>
</feature>
<dbReference type="Pfam" id="PF17517">
    <property type="entry name" value="IgGFc_binding"/>
    <property type="match status" value="1"/>
</dbReference>
<keyword evidence="6" id="KW-0325">Glycoprotein</keyword>
<dbReference type="InterPro" id="IPR036084">
    <property type="entry name" value="Ser_inhib-like_sf"/>
</dbReference>
<dbReference type="InterPro" id="IPR014853">
    <property type="entry name" value="VWF/SSPO/ZAN-like_Cys-rich_dom"/>
</dbReference>
<accession>A0ABC9XSQ0</accession>
<dbReference type="SUPFAM" id="SSF57567">
    <property type="entry name" value="Serine protease inhibitors"/>
    <property type="match status" value="1"/>
</dbReference>
<dbReference type="Pfam" id="PF12714">
    <property type="entry name" value="TILa"/>
    <property type="match status" value="1"/>
</dbReference>
<feature type="domain" description="VWFD" evidence="8">
    <location>
        <begin position="620"/>
        <end position="809"/>
    </location>
</feature>
<dbReference type="PROSITE" id="PS51233">
    <property type="entry name" value="VWFD"/>
    <property type="match status" value="5"/>
</dbReference>
<dbReference type="EMBL" id="BAAFJT010000027">
    <property type="protein sequence ID" value="GAB0200462.1"/>
    <property type="molecule type" value="Genomic_DNA"/>
</dbReference>
<dbReference type="Proteomes" id="UP001623348">
    <property type="component" value="Unassembled WGS sequence"/>
</dbReference>
<evidence type="ECO:0000259" key="8">
    <source>
        <dbReference type="PROSITE" id="PS51233"/>
    </source>
</evidence>
<dbReference type="PANTHER" id="PTHR46160:SF9">
    <property type="entry name" value="PROTEIN PRY2-RELATED"/>
    <property type="match status" value="1"/>
</dbReference>
<organism evidence="9 10">
    <name type="scientific">Grus japonensis</name>
    <name type="common">Japanese crane</name>
    <name type="synonym">Red-crowned crane</name>
    <dbReference type="NCBI Taxonomy" id="30415"/>
    <lineage>
        <taxon>Eukaryota</taxon>
        <taxon>Metazoa</taxon>
        <taxon>Chordata</taxon>
        <taxon>Craniata</taxon>
        <taxon>Vertebrata</taxon>
        <taxon>Euteleostomi</taxon>
        <taxon>Archelosauria</taxon>
        <taxon>Archosauria</taxon>
        <taxon>Dinosauria</taxon>
        <taxon>Saurischia</taxon>
        <taxon>Theropoda</taxon>
        <taxon>Coelurosauria</taxon>
        <taxon>Aves</taxon>
        <taxon>Neognathae</taxon>
        <taxon>Neoaves</taxon>
        <taxon>Gruiformes</taxon>
        <taxon>Gruidae</taxon>
        <taxon>Grus</taxon>
    </lineage>
</organism>
<dbReference type="InterPro" id="IPR002919">
    <property type="entry name" value="TIL_dom"/>
</dbReference>
<evidence type="ECO:0000313" key="10">
    <source>
        <dbReference type="Proteomes" id="UP001623348"/>
    </source>
</evidence>
<dbReference type="InterPro" id="IPR001846">
    <property type="entry name" value="VWF_type-D"/>
</dbReference>
<comment type="caution">
    <text evidence="9">The sequence shown here is derived from an EMBL/GenBank/DDBJ whole genome shotgun (WGS) entry which is preliminary data.</text>
</comment>
<name>A0ABC9XSQ0_GRUJA</name>
<dbReference type="GO" id="GO:0016020">
    <property type="term" value="C:membrane"/>
    <property type="evidence" value="ECO:0007669"/>
    <property type="project" value="UniProtKB-SubCell"/>
</dbReference>
<dbReference type="InterPro" id="IPR036773">
    <property type="entry name" value="TB_dom_sf"/>
</dbReference>
<feature type="domain" description="VWFD" evidence="8">
    <location>
        <begin position="1807"/>
        <end position="1987"/>
    </location>
</feature>
<keyword evidence="4" id="KW-0472">Membrane</keyword>
<keyword evidence="5" id="KW-1015">Disulfide bond</keyword>
<dbReference type="SMART" id="SM00274">
    <property type="entry name" value="FOLN"/>
    <property type="match status" value="19"/>
</dbReference>
<dbReference type="InterPro" id="IPR052749">
    <property type="entry name" value="Alpha-tectorin"/>
</dbReference>
<proteinExistence type="predicted"/>
<dbReference type="CDD" id="cd19941">
    <property type="entry name" value="TIL"/>
    <property type="match status" value="2"/>
</dbReference>
<protein>
    <submittedName>
        <fullName evidence="9">IgGFc-binding protein-like</fullName>
    </submittedName>
</protein>
<keyword evidence="2 7" id="KW-0732">Signal</keyword>
<evidence type="ECO:0000256" key="4">
    <source>
        <dbReference type="ARBA" id="ARBA00023136"/>
    </source>
</evidence>
<evidence type="ECO:0000313" key="9">
    <source>
        <dbReference type="EMBL" id="GAB0200462.1"/>
    </source>
</evidence>
<dbReference type="InterPro" id="IPR003645">
    <property type="entry name" value="Fol_N"/>
</dbReference>
<gene>
    <name evidence="9" type="ORF">GRJ2_002511600</name>
</gene>
<dbReference type="PANTHER" id="PTHR46160">
    <property type="entry name" value="ALPHA-TECTORIN-RELATED"/>
    <property type="match status" value="1"/>
</dbReference>
<keyword evidence="10" id="KW-1185">Reference proteome</keyword>
<evidence type="ECO:0000256" key="2">
    <source>
        <dbReference type="ARBA" id="ARBA00022729"/>
    </source>
</evidence>
<dbReference type="InterPro" id="IPR025615">
    <property type="entry name" value="TILa_dom"/>
</dbReference>
<evidence type="ECO:0000256" key="3">
    <source>
        <dbReference type="ARBA" id="ARBA00022737"/>
    </source>
</evidence>
<evidence type="ECO:0000256" key="7">
    <source>
        <dbReference type="SAM" id="SignalP"/>
    </source>
</evidence>